<dbReference type="EMBL" id="CAKLBY020000264">
    <property type="protein sequence ID" value="CAK7941315.1"/>
    <property type="molecule type" value="Genomic_DNA"/>
</dbReference>
<feature type="transmembrane region" description="Helical" evidence="1">
    <location>
        <begin position="31"/>
        <end position="54"/>
    </location>
</feature>
<evidence type="ECO:0000313" key="2">
    <source>
        <dbReference type="EMBL" id="CAK7941315.1"/>
    </source>
</evidence>
<gene>
    <name evidence="2" type="ORF">PM001_LOCUS26465</name>
</gene>
<keyword evidence="1" id="KW-0812">Transmembrane</keyword>
<sequence length="128" mass="14058">MDAEPGDVTTDAGDNLRLSETTSDVPLGLRLLLLLGEGFYCVVFGICTLCWTHVSDAIAKVSRSGSGRFLAGAEFLLPVSEVLGAIMFTLIGLTFLKADLKPLLLTRILELLMIKWREDHTERFLETS</sequence>
<dbReference type="Proteomes" id="UP001162060">
    <property type="component" value="Unassembled WGS sequence"/>
</dbReference>
<keyword evidence="1" id="KW-1133">Transmembrane helix</keyword>
<reference evidence="2" key="1">
    <citation type="submission" date="2024-01" db="EMBL/GenBank/DDBJ databases">
        <authorList>
            <person name="Webb A."/>
        </authorList>
    </citation>
    <scope>NUCLEOTIDE SEQUENCE</scope>
    <source>
        <strain evidence="2">Pm1</strain>
    </source>
</reference>
<dbReference type="AlphaFoldDB" id="A0AAV1V3D1"/>
<accession>A0AAV1V3D1</accession>
<proteinExistence type="predicted"/>
<comment type="caution">
    <text evidence="2">The sequence shown here is derived from an EMBL/GenBank/DDBJ whole genome shotgun (WGS) entry which is preliminary data.</text>
</comment>
<name>A0AAV1V3D1_9STRA</name>
<keyword evidence="1" id="KW-0472">Membrane</keyword>
<evidence type="ECO:0000313" key="3">
    <source>
        <dbReference type="Proteomes" id="UP001162060"/>
    </source>
</evidence>
<protein>
    <submittedName>
        <fullName evidence="2">Uncharacterized protein</fullName>
    </submittedName>
</protein>
<feature type="transmembrane region" description="Helical" evidence="1">
    <location>
        <begin position="75"/>
        <end position="96"/>
    </location>
</feature>
<organism evidence="2 3">
    <name type="scientific">Peronospora matthiolae</name>
    <dbReference type="NCBI Taxonomy" id="2874970"/>
    <lineage>
        <taxon>Eukaryota</taxon>
        <taxon>Sar</taxon>
        <taxon>Stramenopiles</taxon>
        <taxon>Oomycota</taxon>
        <taxon>Peronosporomycetes</taxon>
        <taxon>Peronosporales</taxon>
        <taxon>Peronosporaceae</taxon>
        <taxon>Peronospora</taxon>
    </lineage>
</organism>
<evidence type="ECO:0000256" key="1">
    <source>
        <dbReference type="SAM" id="Phobius"/>
    </source>
</evidence>